<feature type="signal peptide" evidence="6">
    <location>
        <begin position="1"/>
        <end position="24"/>
    </location>
</feature>
<dbReference type="Pfam" id="PF00057">
    <property type="entry name" value="Ldl_recept_a"/>
    <property type="match status" value="1"/>
</dbReference>
<feature type="domain" description="CUB" evidence="7">
    <location>
        <begin position="26"/>
        <end position="143"/>
    </location>
</feature>
<protein>
    <submittedName>
        <fullName evidence="9">Cubilin-like</fullName>
    </submittedName>
</protein>
<dbReference type="GeneID" id="102806917"/>
<dbReference type="InterPro" id="IPR035914">
    <property type="entry name" value="Sperma_CUB_dom_sf"/>
</dbReference>
<dbReference type="CDD" id="cd00112">
    <property type="entry name" value="LDLa"/>
    <property type="match status" value="1"/>
</dbReference>
<comment type="caution">
    <text evidence="4">Lacks conserved residue(s) required for the propagation of feature annotation.</text>
</comment>
<dbReference type="PROSITE" id="PS50068">
    <property type="entry name" value="LDLRA_2"/>
    <property type="match status" value="1"/>
</dbReference>
<keyword evidence="8" id="KW-1185">Reference proteome</keyword>
<evidence type="ECO:0000313" key="8">
    <source>
        <dbReference type="Proteomes" id="UP000694865"/>
    </source>
</evidence>
<feature type="disulfide bond" evidence="3">
    <location>
        <begin position="157"/>
        <end position="184"/>
    </location>
</feature>
<dbReference type="PANTHER" id="PTHR24251:SF37">
    <property type="entry name" value="CUB DOMAIN-CONTAINING PROTEIN"/>
    <property type="match status" value="1"/>
</dbReference>
<dbReference type="CDD" id="cd00041">
    <property type="entry name" value="CUB"/>
    <property type="match status" value="2"/>
</dbReference>
<evidence type="ECO:0000256" key="4">
    <source>
        <dbReference type="PROSITE-ProRule" id="PRU00124"/>
    </source>
</evidence>
<evidence type="ECO:0000256" key="2">
    <source>
        <dbReference type="ARBA" id="ARBA00023157"/>
    </source>
</evidence>
<keyword evidence="1" id="KW-0677">Repeat</keyword>
<dbReference type="Gene3D" id="2.60.120.290">
    <property type="entry name" value="Spermadhesin, CUB domain"/>
    <property type="match status" value="2"/>
</dbReference>
<feature type="transmembrane region" description="Helical" evidence="5">
    <location>
        <begin position="335"/>
        <end position="358"/>
    </location>
</feature>
<keyword evidence="5" id="KW-0812">Transmembrane</keyword>
<sequence>MDTSLKFALLISVLLAIFIHVVVSDCPPETDHYLESYESFVFHSPRWPRRYQADEHCTYHMGTHQGNRIYLEFIKFKVEFQPGCAYDHVEVFDGAFLTNTSLGLFCGHAIPPRFVSSEEDVLVQFISDGAYNDKGFLAIAVSIPEPNNNTMNNDTQCEDTMISGEEGLFTSTGYPYKYSPNQQCKYNVASPQGTILQINFKTFDIEPSTSCHFDYVAVYDGNSSSDPLIGKYCNGHNNQPPSIIESSHNRLHIELVSDESKETSGFLIFYATQAIGLSVDEDDLDDGCKDTKFSCLNGRCIHLDLICDGVDDCEDNSDEFCFQAVTLMSSGDAGLAVFIGCFVGAAVIVIVAIILIYCKFKKSNSGAGIHYPALSSILSHSRKEHGIALTYVTARKITDNL</sequence>
<evidence type="ECO:0000256" key="6">
    <source>
        <dbReference type="SAM" id="SignalP"/>
    </source>
</evidence>
<dbReference type="Proteomes" id="UP000694865">
    <property type="component" value="Unplaced"/>
</dbReference>
<dbReference type="SUPFAM" id="SSF57424">
    <property type="entry name" value="LDL receptor-like module"/>
    <property type="match status" value="1"/>
</dbReference>
<dbReference type="Pfam" id="PF00431">
    <property type="entry name" value="CUB"/>
    <property type="match status" value="2"/>
</dbReference>
<evidence type="ECO:0000259" key="7">
    <source>
        <dbReference type="PROSITE" id="PS01180"/>
    </source>
</evidence>
<evidence type="ECO:0000256" key="5">
    <source>
        <dbReference type="SAM" id="Phobius"/>
    </source>
</evidence>
<keyword evidence="2 4" id="KW-1015">Disulfide bond</keyword>
<feature type="chain" id="PRO_5047158220" evidence="6">
    <location>
        <begin position="25"/>
        <end position="401"/>
    </location>
</feature>
<feature type="domain" description="CUB" evidence="7">
    <location>
        <begin position="157"/>
        <end position="273"/>
    </location>
</feature>
<dbReference type="SUPFAM" id="SSF49854">
    <property type="entry name" value="Spermadhesin, CUB domain"/>
    <property type="match status" value="2"/>
</dbReference>
<dbReference type="InterPro" id="IPR002172">
    <property type="entry name" value="LDrepeatLR_classA_rpt"/>
</dbReference>
<dbReference type="SMART" id="SM00042">
    <property type="entry name" value="CUB"/>
    <property type="match status" value="2"/>
</dbReference>
<proteinExistence type="predicted"/>
<dbReference type="InterPro" id="IPR000859">
    <property type="entry name" value="CUB_dom"/>
</dbReference>
<dbReference type="InterPro" id="IPR036055">
    <property type="entry name" value="LDL_receptor-like_sf"/>
</dbReference>
<dbReference type="PROSITE" id="PS01180">
    <property type="entry name" value="CUB"/>
    <property type="match status" value="2"/>
</dbReference>
<evidence type="ECO:0000256" key="1">
    <source>
        <dbReference type="ARBA" id="ARBA00022737"/>
    </source>
</evidence>
<name>A0ABM0MLC4_SACKO</name>
<dbReference type="SMART" id="SM00192">
    <property type="entry name" value="LDLa"/>
    <property type="match status" value="1"/>
</dbReference>
<organism evidence="8 9">
    <name type="scientific">Saccoglossus kowalevskii</name>
    <name type="common">Acorn worm</name>
    <dbReference type="NCBI Taxonomy" id="10224"/>
    <lineage>
        <taxon>Eukaryota</taxon>
        <taxon>Metazoa</taxon>
        <taxon>Hemichordata</taxon>
        <taxon>Enteropneusta</taxon>
        <taxon>Harrimaniidae</taxon>
        <taxon>Saccoglossus</taxon>
    </lineage>
</organism>
<keyword evidence="5" id="KW-0472">Membrane</keyword>
<evidence type="ECO:0000313" key="9">
    <source>
        <dbReference type="RefSeq" id="XP_006820815.1"/>
    </source>
</evidence>
<dbReference type="Gene3D" id="4.10.400.10">
    <property type="entry name" value="Low-density Lipoprotein Receptor"/>
    <property type="match status" value="1"/>
</dbReference>
<gene>
    <name evidence="9" type="primary">LOC102806917</name>
</gene>
<feature type="disulfide bond" evidence="4">
    <location>
        <begin position="295"/>
        <end position="313"/>
    </location>
</feature>
<dbReference type="RefSeq" id="XP_006820815.1">
    <property type="nucleotide sequence ID" value="XM_006820752.1"/>
</dbReference>
<accession>A0ABM0MLC4</accession>
<dbReference type="PANTHER" id="PTHR24251">
    <property type="entry name" value="OVOCHYMASE-RELATED"/>
    <property type="match status" value="1"/>
</dbReference>
<reference evidence="9" key="1">
    <citation type="submission" date="2025-08" db="UniProtKB">
        <authorList>
            <consortium name="RefSeq"/>
        </authorList>
    </citation>
    <scope>IDENTIFICATION</scope>
    <source>
        <tissue evidence="9">Testes</tissue>
    </source>
</reference>
<feature type="disulfide bond" evidence="4">
    <location>
        <begin position="288"/>
        <end position="300"/>
    </location>
</feature>
<keyword evidence="6" id="KW-0732">Signal</keyword>
<keyword evidence="5" id="KW-1133">Transmembrane helix</keyword>
<evidence type="ECO:0000256" key="3">
    <source>
        <dbReference type="PROSITE-ProRule" id="PRU00059"/>
    </source>
</evidence>